<dbReference type="InterPro" id="IPR000868">
    <property type="entry name" value="Isochorismatase-like_dom"/>
</dbReference>
<keyword evidence="4" id="KW-1185">Reference proteome</keyword>
<dbReference type="GO" id="GO:0016787">
    <property type="term" value="F:hydrolase activity"/>
    <property type="evidence" value="ECO:0007669"/>
    <property type="project" value="UniProtKB-KW"/>
</dbReference>
<proteinExistence type="predicted"/>
<evidence type="ECO:0000256" key="1">
    <source>
        <dbReference type="ARBA" id="ARBA00022801"/>
    </source>
</evidence>
<dbReference type="PANTHER" id="PTHR43540">
    <property type="entry name" value="PEROXYUREIDOACRYLATE/UREIDOACRYLATE AMIDOHYDROLASE-RELATED"/>
    <property type="match status" value="1"/>
</dbReference>
<keyword evidence="1" id="KW-0378">Hydrolase</keyword>
<dbReference type="InterPro" id="IPR050272">
    <property type="entry name" value="Isochorismatase-like_hydrls"/>
</dbReference>
<dbReference type="RefSeq" id="WP_091758599.1">
    <property type="nucleotide sequence ID" value="NZ_FOHB01000004.1"/>
</dbReference>
<protein>
    <submittedName>
        <fullName evidence="3">Nicotinamidase-related amidase</fullName>
    </submittedName>
</protein>
<dbReference type="SUPFAM" id="SSF52499">
    <property type="entry name" value="Isochorismatase-like hydrolases"/>
    <property type="match status" value="1"/>
</dbReference>
<gene>
    <name evidence="3" type="ORF">SAMN05216199_2514</name>
</gene>
<evidence type="ECO:0000313" key="3">
    <source>
        <dbReference type="EMBL" id="SES24150.1"/>
    </source>
</evidence>
<dbReference type="Pfam" id="PF00857">
    <property type="entry name" value="Isochorismatase"/>
    <property type="match status" value="1"/>
</dbReference>
<dbReference type="Gene3D" id="3.40.50.850">
    <property type="entry name" value="Isochorismatase-like"/>
    <property type="match status" value="1"/>
</dbReference>
<dbReference type="InterPro" id="IPR036380">
    <property type="entry name" value="Isochorismatase-like_sf"/>
</dbReference>
<dbReference type="OrthoDB" id="4426059at2"/>
<evidence type="ECO:0000313" key="4">
    <source>
        <dbReference type="Proteomes" id="UP000199019"/>
    </source>
</evidence>
<feature type="domain" description="Isochorismatase-like" evidence="2">
    <location>
        <begin position="5"/>
        <end position="176"/>
    </location>
</feature>
<dbReference type="STRING" id="587636.SAMN05216199_2514"/>
<dbReference type="EMBL" id="FOHB01000004">
    <property type="protein sequence ID" value="SES24150.1"/>
    <property type="molecule type" value="Genomic_DNA"/>
</dbReference>
<evidence type="ECO:0000259" key="2">
    <source>
        <dbReference type="Pfam" id="PF00857"/>
    </source>
</evidence>
<dbReference type="AlphaFoldDB" id="A0A1H9VQR9"/>
<accession>A0A1H9VQR9</accession>
<dbReference type="CDD" id="cd00431">
    <property type="entry name" value="cysteine_hydrolases"/>
    <property type="match status" value="1"/>
</dbReference>
<dbReference type="Proteomes" id="UP000199019">
    <property type="component" value="Unassembled WGS sequence"/>
</dbReference>
<dbReference type="PANTHER" id="PTHR43540:SF1">
    <property type="entry name" value="ISOCHORISMATASE HYDROLASE"/>
    <property type="match status" value="1"/>
</dbReference>
<reference evidence="4" key="1">
    <citation type="submission" date="2016-10" db="EMBL/GenBank/DDBJ databases">
        <authorList>
            <person name="Varghese N."/>
            <person name="Submissions S."/>
        </authorList>
    </citation>
    <scope>NUCLEOTIDE SEQUENCE [LARGE SCALE GENOMIC DNA]</scope>
    <source>
        <strain evidence="4">CGMCC 1.6963</strain>
    </source>
</reference>
<organism evidence="3 4">
    <name type="scientific">Pedococcus cremeus</name>
    <dbReference type="NCBI Taxonomy" id="587636"/>
    <lineage>
        <taxon>Bacteria</taxon>
        <taxon>Bacillati</taxon>
        <taxon>Actinomycetota</taxon>
        <taxon>Actinomycetes</taxon>
        <taxon>Micrococcales</taxon>
        <taxon>Intrasporangiaceae</taxon>
        <taxon>Pedococcus</taxon>
    </lineage>
</organism>
<name>A0A1H9VQR9_9MICO</name>
<sequence length="185" mass="20063">MSRPWLVVIDMQNVFGDPDSGWVTPRFHEAARRIARLVEAHGSDRTVFTRFVAPLEPTGAWRGYYETFGWALQPASDPLYRITEDLRPLVEHSVEAHTFGKWNHDLVAITGPEPELLVCGVATDCCVLSTVLPAADAGASVTVVTDACAGSTDGAHQKALDVMALYQPLVSFTTTEELVAASVGH</sequence>